<dbReference type="STRING" id="1285242.A6A04_04000"/>
<proteinExistence type="predicted"/>
<dbReference type="GO" id="GO:0047444">
    <property type="term" value="F:N-acylneuraminate-9-phosphate synthase activity"/>
    <property type="evidence" value="ECO:0007669"/>
    <property type="project" value="TreeGrafter"/>
</dbReference>
<name>A0A178MKT6_9PROT</name>
<accession>A0A178MKT6</accession>
<dbReference type="RefSeq" id="WP_068493772.1">
    <property type="nucleotide sequence ID" value="NZ_LWQT01000066.1"/>
</dbReference>
<dbReference type="InterPro" id="IPR013132">
    <property type="entry name" value="PseI/NeuA/B-like_N"/>
</dbReference>
<dbReference type="AlphaFoldDB" id="A0A178MKT6"/>
<dbReference type="Pfam" id="PF03102">
    <property type="entry name" value="NeuB"/>
    <property type="match status" value="1"/>
</dbReference>
<dbReference type="GO" id="GO:0016051">
    <property type="term" value="P:carbohydrate biosynthetic process"/>
    <property type="evidence" value="ECO:0007669"/>
    <property type="project" value="InterPro"/>
</dbReference>
<evidence type="ECO:0000259" key="1">
    <source>
        <dbReference type="PROSITE" id="PS50844"/>
    </source>
</evidence>
<dbReference type="Proteomes" id="UP000078428">
    <property type="component" value="Unassembled WGS sequence"/>
</dbReference>
<dbReference type="SUPFAM" id="SSF51269">
    <property type="entry name" value="AFP III-like domain"/>
    <property type="match status" value="1"/>
</dbReference>
<dbReference type="OrthoDB" id="9781701at2"/>
<dbReference type="PANTHER" id="PTHR42966:SF1">
    <property type="entry name" value="SIALIC ACID SYNTHASE"/>
    <property type="match status" value="1"/>
</dbReference>
<dbReference type="InterPro" id="IPR006190">
    <property type="entry name" value="SAF_AFP_Neu5Ac"/>
</dbReference>
<dbReference type="EMBL" id="LWQT01000066">
    <property type="protein sequence ID" value="OAN49286.1"/>
    <property type="molecule type" value="Genomic_DNA"/>
</dbReference>
<dbReference type="InterPro" id="IPR051690">
    <property type="entry name" value="PseI-like"/>
</dbReference>
<dbReference type="CDD" id="cd11615">
    <property type="entry name" value="SAF_NeuB_like"/>
    <property type="match status" value="1"/>
</dbReference>
<evidence type="ECO:0000313" key="3">
    <source>
        <dbReference type="Proteomes" id="UP000078428"/>
    </source>
</evidence>
<dbReference type="InterPro" id="IPR057736">
    <property type="entry name" value="SAF_PseI/NeuA/NeuB"/>
</dbReference>
<feature type="domain" description="AFP-like" evidence="1">
    <location>
        <begin position="306"/>
        <end position="361"/>
    </location>
</feature>
<dbReference type="InterPro" id="IPR013974">
    <property type="entry name" value="SAF"/>
</dbReference>
<dbReference type="PANTHER" id="PTHR42966">
    <property type="entry name" value="N-ACETYLNEURAMINATE SYNTHASE"/>
    <property type="match status" value="1"/>
</dbReference>
<dbReference type="Gene3D" id="3.90.1210.10">
    <property type="entry name" value="Antifreeze-like/N-acetylneuraminic acid synthase C-terminal domain"/>
    <property type="match status" value="1"/>
</dbReference>
<keyword evidence="3" id="KW-1185">Reference proteome</keyword>
<sequence>MSVNIIAEAGVNHNGDLARALDLVDAAAAAGVDVVKFQSFVITNVVTKWAGKAKYQTETTGGNQSQQEMLAGLELDEAAHRALMTRCQDRGIRFLSTPFDLDSMRLLTQTLKLDMLKIPSGEITNAPLLLAAARSGRKLIMSTGASTLDEVETALGVLAFGYSRPLDAPPGEEAFAAAYADPAGKAALRMNVQLMHCTSEYPAPFAEVNLRTMDTLRDAFGLPVGLSDHTEGIAVAIAAVARGAASVEKHFTLDRRLPGPDHRMSLEPADLAAMVSAIRQVELSLGDGRKQPTASERQNLPIIRKSLVAARAIAKGAIIGPDDITMKRTSGFGISPMRLWSILGRTASKAYELDDTLEETP</sequence>
<dbReference type="Pfam" id="PF08666">
    <property type="entry name" value="SAF"/>
    <property type="match status" value="1"/>
</dbReference>
<evidence type="ECO:0000313" key="2">
    <source>
        <dbReference type="EMBL" id="OAN49286.1"/>
    </source>
</evidence>
<protein>
    <submittedName>
        <fullName evidence="2">N-acetylneuraminate synthase</fullName>
    </submittedName>
</protein>
<reference evidence="2 3" key="1">
    <citation type="submission" date="2016-04" db="EMBL/GenBank/DDBJ databases">
        <title>Draft genome sequence of freshwater magnetotactic bacteria Magnetospirillum marisnigri SP-1 and Magnetospirillum moscoviense BB-1.</title>
        <authorList>
            <person name="Koziaeva V."/>
            <person name="Dziuba M.V."/>
            <person name="Ivanov T.M."/>
            <person name="Kuznetsov B."/>
            <person name="Grouzdev D.S."/>
        </authorList>
    </citation>
    <scope>NUCLEOTIDE SEQUENCE [LARGE SCALE GENOMIC DNA]</scope>
    <source>
        <strain evidence="2 3">SP-1</strain>
    </source>
</reference>
<dbReference type="InterPro" id="IPR020007">
    <property type="entry name" value="NeuB/NeuA"/>
</dbReference>
<comment type="caution">
    <text evidence="2">The sequence shown here is derived from an EMBL/GenBank/DDBJ whole genome shotgun (WGS) entry which is preliminary data.</text>
</comment>
<dbReference type="InterPro" id="IPR036732">
    <property type="entry name" value="AFP_Neu5c_C_sf"/>
</dbReference>
<dbReference type="PROSITE" id="PS50844">
    <property type="entry name" value="AFP_LIKE"/>
    <property type="match status" value="1"/>
</dbReference>
<gene>
    <name evidence="2" type="ORF">A6A04_04000</name>
</gene>
<dbReference type="Gene3D" id="3.20.20.70">
    <property type="entry name" value="Aldolase class I"/>
    <property type="match status" value="1"/>
</dbReference>
<dbReference type="SUPFAM" id="SSF51569">
    <property type="entry name" value="Aldolase"/>
    <property type="match status" value="1"/>
</dbReference>
<organism evidence="2 3">
    <name type="scientific">Paramagnetospirillum marisnigri</name>
    <dbReference type="NCBI Taxonomy" id="1285242"/>
    <lineage>
        <taxon>Bacteria</taxon>
        <taxon>Pseudomonadati</taxon>
        <taxon>Pseudomonadota</taxon>
        <taxon>Alphaproteobacteria</taxon>
        <taxon>Rhodospirillales</taxon>
        <taxon>Magnetospirillaceae</taxon>
        <taxon>Paramagnetospirillum</taxon>
    </lineage>
</organism>
<dbReference type="NCBIfam" id="TIGR03569">
    <property type="entry name" value="NeuB_NnaB"/>
    <property type="match status" value="1"/>
</dbReference>
<dbReference type="InterPro" id="IPR013785">
    <property type="entry name" value="Aldolase_TIM"/>
</dbReference>